<keyword evidence="2" id="KW-1185">Reference proteome</keyword>
<reference evidence="1 2" key="1">
    <citation type="journal article" date="2024" name="J Genomics">
        <title>Draft genome sequencing and assembly of Favolaschia claudopus CIRM-BRFM 2984 isolated from oak limbs.</title>
        <authorList>
            <person name="Navarro D."/>
            <person name="Drula E."/>
            <person name="Chaduli D."/>
            <person name="Cazenave R."/>
            <person name="Ahrendt S."/>
            <person name="Wang J."/>
            <person name="Lipzen A."/>
            <person name="Daum C."/>
            <person name="Barry K."/>
            <person name="Grigoriev I.V."/>
            <person name="Favel A."/>
            <person name="Rosso M.N."/>
            <person name="Martin F."/>
        </authorList>
    </citation>
    <scope>NUCLEOTIDE SEQUENCE [LARGE SCALE GENOMIC DNA]</scope>
    <source>
        <strain evidence="1 2">CIRM-BRFM 2984</strain>
    </source>
</reference>
<comment type="caution">
    <text evidence="1">The sequence shown here is derived from an EMBL/GenBank/DDBJ whole genome shotgun (WGS) entry which is preliminary data.</text>
</comment>
<proteinExistence type="predicted"/>
<evidence type="ECO:0000313" key="2">
    <source>
        <dbReference type="Proteomes" id="UP001362999"/>
    </source>
</evidence>
<protein>
    <submittedName>
        <fullName evidence="1">Uncharacterized protein</fullName>
    </submittedName>
</protein>
<gene>
    <name evidence="1" type="ORF">R3P38DRAFT_2850011</name>
</gene>
<dbReference type="AlphaFoldDB" id="A0AAW0DXG4"/>
<sequence length="143" mass="15450">MRRSAGNAPFVWAFPRCGCALPAEGIFTFSSKGSCASPGGCPGMCSPVCGAAAAGVDMGLLDGFGLGCGSRRVERVMGMKFTGFSRVLWRMARDIHLDGSFLYRGVCCGVCWRRWVESISPGVPLNGFYIDLEYEPHKKQLLI</sequence>
<dbReference type="EMBL" id="JAWWNJ010000005">
    <property type="protein sequence ID" value="KAK7056005.1"/>
    <property type="molecule type" value="Genomic_DNA"/>
</dbReference>
<name>A0AAW0DXG4_9AGAR</name>
<evidence type="ECO:0000313" key="1">
    <source>
        <dbReference type="EMBL" id="KAK7056005.1"/>
    </source>
</evidence>
<accession>A0AAW0DXG4</accession>
<organism evidence="1 2">
    <name type="scientific">Favolaschia claudopus</name>
    <dbReference type="NCBI Taxonomy" id="2862362"/>
    <lineage>
        <taxon>Eukaryota</taxon>
        <taxon>Fungi</taxon>
        <taxon>Dikarya</taxon>
        <taxon>Basidiomycota</taxon>
        <taxon>Agaricomycotina</taxon>
        <taxon>Agaricomycetes</taxon>
        <taxon>Agaricomycetidae</taxon>
        <taxon>Agaricales</taxon>
        <taxon>Marasmiineae</taxon>
        <taxon>Mycenaceae</taxon>
        <taxon>Favolaschia</taxon>
    </lineage>
</organism>
<dbReference type="Proteomes" id="UP001362999">
    <property type="component" value="Unassembled WGS sequence"/>
</dbReference>